<dbReference type="Pfam" id="PF02492">
    <property type="entry name" value="cobW"/>
    <property type="match status" value="1"/>
</dbReference>
<dbReference type="Gene3D" id="3.40.50.300">
    <property type="entry name" value="P-loop containing nucleotide triphosphate hydrolases"/>
    <property type="match status" value="1"/>
</dbReference>
<gene>
    <name evidence="2" type="ORF">JL106_18710</name>
</gene>
<dbReference type="SUPFAM" id="SSF90002">
    <property type="entry name" value="Hypothetical protein YjiA, C-terminal domain"/>
    <property type="match status" value="1"/>
</dbReference>
<evidence type="ECO:0000313" key="2">
    <source>
        <dbReference type="EMBL" id="MBM9469324.1"/>
    </source>
</evidence>
<proteinExistence type="predicted"/>
<feature type="domain" description="CobW C-terminal" evidence="1">
    <location>
        <begin position="238"/>
        <end position="328"/>
    </location>
</feature>
<dbReference type="AlphaFoldDB" id="A0A938YG90"/>
<dbReference type="Pfam" id="PF07683">
    <property type="entry name" value="CobW_C"/>
    <property type="match status" value="1"/>
</dbReference>
<dbReference type="InterPro" id="IPR027417">
    <property type="entry name" value="P-loop_NTPase"/>
</dbReference>
<comment type="caution">
    <text evidence="2">The sequence shown here is derived from an EMBL/GenBank/DDBJ whole genome shotgun (WGS) entry which is preliminary data.</text>
</comment>
<sequence length="358" mass="38664">MTDRVSVVVAASMDAVLRDMLSFTAVAGAPRTGVLRQDLDPVAGTLRRLISDAGGVVEDVTLPLEHTCLGCAVREDSLPTLAAMAASGRWDRIMVCLPVSAATPPLARPLADPAVAADLGTELIGVVTVVDAERVPDDLFGQDMLRDRSLHLSDDDGRSVGEALAAQLRHVDLVITAGTHGQGDVVIEHVRGAGTHRAELYSLDATRLFTRRHDGARAEARIDPRLTRPTTARDSDGVWTLDLESPRPMHPERFVEGLERLMAGSTCSRGRFFLPTRPELAGEWEGVGSQLSIGAAGPWQGQRPTTRLVFTGTTDVRAELTRAFSELLMTEVEAARAERWIGQDDGLDPWLGQRRFAA</sequence>
<dbReference type="Proteomes" id="UP000663792">
    <property type="component" value="Unassembled WGS sequence"/>
</dbReference>
<dbReference type="EMBL" id="JAERWK010000025">
    <property type="protein sequence ID" value="MBM9469324.1"/>
    <property type="molecule type" value="Genomic_DNA"/>
</dbReference>
<accession>A0A938YG90</accession>
<keyword evidence="3" id="KW-1185">Reference proteome</keyword>
<dbReference type="PANTHER" id="PTHR43603">
    <property type="entry name" value="COBW DOMAIN-CONTAINING PROTEIN DDB_G0274527"/>
    <property type="match status" value="1"/>
</dbReference>
<dbReference type="SMART" id="SM00833">
    <property type="entry name" value="CobW_C"/>
    <property type="match status" value="1"/>
</dbReference>
<dbReference type="InterPro" id="IPR003495">
    <property type="entry name" value="CobW/HypB/UreG_nucleotide-bd"/>
</dbReference>
<protein>
    <submittedName>
        <fullName evidence="2">GTP-binding protein</fullName>
    </submittedName>
</protein>
<evidence type="ECO:0000313" key="3">
    <source>
        <dbReference type="Proteomes" id="UP000663792"/>
    </source>
</evidence>
<dbReference type="RefSeq" id="WP_205262270.1">
    <property type="nucleotide sequence ID" value="NZ_JAERWK010000025.1"/>
</dbReference>
<evidence type="ECO:0000259" key="1">
    <source>
        <dbReference type="SMART" id="SM00833"/>
    </source>
</evidence>
<dbReference type="PANTHER" id="PTHR43603:SF1">
    <property type="entry name" value="ZINC-REGULATED GTPASE METALLOPROTEIN ACTIVATOR 1"/>
    <property type="match status" value="1"/>
</dbReference>
<dbReference type="InterPro" id="IPR011629">
    <property type="entry name" value="CobW-like_C"/>
</dbReference>
<dbReference type="InterPro" id="IPR051927">
    <property type="entry name" value="Zn_Chap_cDPG_Synth"/>
</dbReference>
<name>A0A938YG90_9ACTN</name>
<reference evidence="2" key="1">
    <citation type="submission" date="2021-01" db="EMBL/GenBank/DDBJ databases">
        <title>YIM 132084 draft genome.</title>
        <authorList>
            <person name="An D."/>
        </authorList>
    </citation>
    <scope>NUCLEOTIDE SEQUENCE</scope>
    <source>
        <strain evidence="2">YIM 132084</strain>
    </source>
</reference>
<organism evidence="2 3">
    <name type="scientific">Nakamurella leprariae</name>
    <dbReference type="NCBI Taxonomy" id="2803911"/>
    <lineage>
        <taxon>Bacteria</taxon>
        <taxon>Bacillati</taxon>
        <taxon>Actinomycetota</taxon>
        <taxon>Actinomycetes</taxon>
        <taxon>Nakamurellales</taxon>
        <taxon>Nakamurellaceae</taxon>
        <taxon>Nakamurella</taxon>
    </lineage>
</organism>